<name>B0N4U2_9FIRM</name>
<protein>
    <submittedName>
        <fullName evidence="2">Plasmid recombination enzyme</fullName>
    </submittedName>
</protein>
<proteinExistence type="inferred from homology"/>
<dbReference type="HOGENOM" id="CLU_037835_3_0_9"/>
<organism evidence="2 3">
    <name type="scientific">Thomasclavelia ramosa DSM 1402</name>
    <dbReference type="NCBI Taxonomy" id="445974"/>
    <lineage>
        <taxon>Bacteria</taxon>
        <taxon>Bacillati</taxon>
        <taxon>Bacillota</taxon>
        <taxon>Erysipelotrichia</taxon>
        <taxon>Erysipelotrichales</taxon>
        <taxon>Coprobacillaceae</taxon>
        <taxon>Thomasclavelia</taxon>
    </lineage>
</organism>
<dbReference type="EMBL" id="ABFX02000005">
    <property type="protein sequence ID" value="EDS18694.1"/>
    <property type="molecule type" value="Genomic_DNA"/>
</dbReference>
<reference evidence="2" key="1">
    <citation type="submission" date="2007-11" db="EMBL/GenBank/DDBJ databases">
        <authorList>
            <person name="Fulton L."/>
            <person name="Clifton S."/>
            <person name="Fulton B."/>
            <person name="Xu J."/>
            <person name="Minx P."/>
            <person name="Pepin K.H."/>
            <person name="Johnson M."/>
            <person name="Thiruvilangam P."/>
            <person name="Bhonagiri V."/>
            <person name="Nash W.E."/>
            <person name="Mardis E.R."/>
            <person name="Wilson R.K."/>
        </authorList>
    </citation>
    <scope>NUCLEOTIDE SEQUENCE [LARGE SCALE GENOMIC DNA]</scope>
    <source>
        <strain evidence="2">DSM 1402</strain>
    </source>
</reference>
<dbReference type="eggNOG" id="COG3206">
    <property type="taxonomic scope" value="Bacteria"/>
</dbReference>
<gene>
    <name evidence="2" type="ORF">CLORAM_01643</name>
</gene>
<dbReference type="CDD" id="cd17242">
    <property type="entry name" value="MobM_relaxase"/>
    <property type="match status" value="1"/>
</dbReference>
<comment type="caution">
    <text evidence="2">The sequence shown here is derived from an EMBL/GenBank/DDBJ whole genome shotgun (WGS) entry which is preliminary data.</text>
</comment>
<sequence length="396" mass="47417">MERTISVMIGRGNVNHNRRHFITKNVDASRTIYNHEYVYIDIRDAYHFLFDEALQRYNSKQYRKDRVIDDYYEKIRLSKQEKSFHEIIIQIGNKDDMNVKSENGELAKNILDEYMKSFQERNPNLYVYSAHLHMDEETPHLHIDFIPFITNSKRGLDTRVSLKQALNNQGFKGGTRTNTEWNQWILSEKQYLAKIMKKYQIKWKQLGTHEQHLDILDFKKMKRNEEIISLKNEINDLTNQKQHLNHIISSTKEEINEIENRLTIIKEDEKLFNKLSSEVKNDKIWNIPKPSHMISSKTYHKNTVIPFIQNIKSYVNKIIKKCIDLTKQVKYLNQSTFKLKIQVNELNETIDKLIKENREIKNDLSAIRKALGHRQFQEILNQKKEREVNQNEKNNR</sequence>
<keyword evidence="3" id="KW-1185">Reference proteome</keyword>
<dbReference type="Proteomes" id="UP000005798">
    <property type="component" value="Unassembled WGS sequence"/>
</dbReference>
<comment type="similarity">
    <text evidence="1">Belongs to the plasmid mobilization pre family.</text>
</comment>
<dbReference type="GO" id="GO:0006310">
    <property type="term" value="P:DNA recombination"/>
    <property type="evidence" value="ECO:0007669"/>
    <property type="project" value="InterPro"/>
</dbReference>
<reference evidence="2" key="2">
    <citation type="submission" date="2014-06" db="EMBL/GenBank/DDBJ databases">
        <title>Draft genome sequence of Clostridium ramosum(DSM 1402).</title>
        <authorList>
            <person name="Sudarsanam P."/>
            <person name="Ley R."/>
            <person name="Guruge J."/>
            <person name="Turnbaugh P.J."/>
            <person name="Mahowald M."/>
            <person name="Liep D."/>
            <person name="Gordon J."/>
        </authorList>
    </citation>
    <scope>NUCLEOTIDE SEQUENCE</scope>
    <source>
        <strain evidence="2">DSM 1402</strain>
    </source>
</reference>
<evidence type="ECO:0000313" key="3">
    <source>
        <dbReference type="Proteomes" id="UP000005798"/>
    </source>
</evidence>
<accession>B0N4U2</accession>
<dbReference type="RefSeq" id="WP_003537161.1">
    <property type="nucleotide sequence ID" value="NZ_CP036346.1"/>
</dbReference>
<dbReference type="Gene3D" id="3.30.930.30">
    <property type="match status" value="1"/>
</dbReference>
<dbReference type="GO" id="GO:0003677">
    <property type="term" value="F:DNA binding"/>
    <property type="evidence" value="ECO:0007669"/>
    <property type="project" value="InterPro"/>
</dbReference>
<evidence type="ECO:0000256" key="1">
    <source>
        <dbReference type="ARBA" id="ARBA00010657"/>
    </source>
</evidence>
<dbReference type="AlphaFoldDB" id="B0N4U2"/>
<dbReference type="Pfam" id="PF01076">
    <property type="entry name" value="Mob_Pre"/>
    <property type="match status" value="1"/>
</dbReference>
<evidence type="ECO:0000313" key="2">
    <source>
        <dbReference type="EMBL" id="EDS18694.1"/>
    </source>
</evidence>
<dbReference type="InterPro" id="IPR001668">
    <property type="entry name" value="Mob_Pre"/>
</dbReference>